<dbReference type="InterPro" id="IPR011109">
    <property type="entry name" value="DNA_bind_recombinase_dom"/>
</dbReference>
<dbReference type="PANTHER" id="PTHR30461:SF23">
    <property type="entry name" value="DNA RECOMBINASE-RELATED"/>
    <property type="match status" value="1"/>
</dbReference>
<keyword evidence="1" id="KW-0229">DNA integration</keyword>
<dbReference type="Proteomes" id="UP000011769">
    <property type="component" value="Unassembled WGS sequence"/>
</dbReference>
<dbReference type="InterPro" id="IPR006119">
    <property type="entry name" value="Resolv_N"/>
</dbReference>
<sequence>MNKVAIYVRVSTTNQADEGYSIDEQIDKLKAYCEIKDWVVYKVFTDAGFTGSNIERPAMTKLISAAKKKQFDTILVYKLDRLSRSQKDTLYLIEEIFIKNGIDFLSLSENFDTSSAFGKAMIGILSVFAQLEREQIKERMMLGKVGRAKSGKTMMWAHPAYGYTYNKETSSLDIVPAEAALIKKIYELYIKGKSISKLRDYLNDNKIFVNKSVPWSHRTISYALTNPVYCGMIRYEGKLYDGLHEPIITKELFNKTQEVLAERRMEASKKNPRPFQSKYMLSGIIRCGCCNAPMKSLLGMPRKDGTRTRRYQCINRFPRKTKPVTVYNDNKKCDSGYYYMEDVEHAVLHRISTLYSDEIEASEFFEDEITFDIQKVKDEITKIESKINKLNDLYINDFISLDSLKKQSANLINEKKIIENEIEKENSKQVNNLKEDALKILATNNIHDLDYEMQSYVVKSLIDKVFVTKEDMEILFKK</sequence>
<dbReference type="Gene3D" id="3.90.1750.20">
    <property type="entry name" value="Putative Large Serine Recombinase, Chain B, Domain 2"/>
    <property type="match status" value="1"/>
</dbReference>
<dbReference type="CDD" id="cd03768">
    <property type="entry name" value="SR_ResInv"/>
    <property type="match status" value="1"/>
</dbReference>
<dbReference type="Pfam" id="PF00239">
    <property type="entry name" value="Resolvase"/>
    <property type="match status" value="1"/>
</dbReference>
<dbReference type="EMBL" id="ALYM01000008">
    <property type="protein sequence ID" value="EMG24692.1"/>
    <property type="molecule type" value="Genomic_DNA"/>
</dbReference>
<dbReference type="PROSITE" id="PS00397">
    <property type="entry name" value="RECOMBINASES_1"/>
    <property type="match status" value="1"/>
</dbReference>
<reference evidence="8 9" key="1">
    <citation type="journal article" date="2013" name="PLoS ONE">
        <title>Comparative Genomic Characterization of Three Streptococcus parauberis Strains in Fish Pathogen, as Assessed by Wide-Genome Analyses.</title>
        <authorList>
            <person name="Nho S.W."/>
            <person name="Hikima J."/>
            <person name="Park S.B."/>
            <person name="Jang H.B."/>
            <person name="Cha I.S."/>
            <person name="Yasuike M."/>
            <person name="Nakamura Y."/>
            <person name="Fujiwara A."/>
            <person name="Sano M."/>
            <person name="Kanai K."/>
            <person name="Kondo H."/>
            <person name="Hirono I."/>
            <person name="Takeyama H."/>
            <person name="Aoki T."/>
            <person name="Jung T.S."/>
        </authorList>
    </citation>
    <scope>NUCLEOTIDE SEQUENCE [LARGE SCALE GENOMIC DNA]</scope>
    <source>
        <strain evidence="8 9">KRS-02083</strain>
    </source>
</reference>
<comment type="caution">
    <text evidence="8">The sequence shown here is derived from an EMBL/GenBank/DDBJ whole genome shotgun (WGS) entry which is preliminary data.</text>
</comment>
<dbReference type="InterPro" id="IPR025827">
    <property type="entry name" value="Zn_ribbon_recom_dom"/>
</dbReference>
<dbReference type="PANTHER" id="PTHR30461">
    <property type="entry name" value="DNA-INVERTASE FROM LAMBDOID PROPHAGE"/>
    <property type="match status" value="1"/>
</dbReference>
<evidence type="ECO:0000256" key="5">
    <source>
        <dbReference type="SAM" id="Coils"/>
    </source>
</evidence>
<dbReference type="Gene3D" id="3.40.50.1390">
    <property type="entry name" value="Resolvase, N-terminal catalytic domain"/>
    <property type="match status" value="1"/>
</dbReference>
<evidence type="ECO:0000256" key="1">
    <source>
        <dbReference type="ARBA" id="ARBA00022908"/>
    </source>
</evidence>
<evidence type="ECO:0000256" key="4">
    <source>
        <dbReference type="PROSITE-ProRule" id="PRU10137"/>
    </source>
</evidence>
<proteinExistence type="predicted"/>
<dbReference type="PROSITE" id="PS51736">
    <property type="entry name" value="RECOMBINASES_3"/>
    <property type="match status" value="1"/>
</dbReference>
<feature type="active site" description="O-(5'-phospho-DNA)-serine intermediate" evidence="4">
    <location>
        <position position="11"/>
    </location>
</feature>
<keyword evidence="5" id="KW-0175">Coiled coil</keyword>
<dbReference type="InterPro" id="IPR036162">
    <property type="entry name" value="Resolvase-like_N_sf"/>
</dbReference>
<feature type="domain" description="Resolvase/invertase-type recombinase catalytic" evidence="6">
    <location>
        <begin position="3"/>
        <end position="151"/>
    </location>
</feature>
<dbReference type="InterPro" id="IPR038109">
    <property type="entry name" value="DNA_bind_recomb_sf"/>
</dbReference>
<feature type="domain" description="Recombinase" evidence="7">
    <location>
        <begin position="160"/>
        <end position="266"/>
    </location>
</feature>
<evidence type="ECO:0000256" key="2">
    <source>
        <dbReference type="ARBA" id="ARBA00023125"/>
    </source>
</evidence>
<evidence type="ECO:0000256" key="3">
    <source>
        <dbReference type="ARBA" id="ARBA00023172"/>
    </source>
</evidence>
<dbReference type="Pfam" id="PF13408">
    <property type="entry name" value="Zn_ribbon_recom"/>
    <property type="match status" value="1"/>
</dbReference>
<dbReference type="PROSITE" id="PS51737">
    <property type="entry name" value="RECOMBINASE_DNA_BIND"/>
    <property type="match status" value="1"/>
</dbReference>
<evidence type="ECO:0000313" key="9">
    <source>
        <dbReference type="Proteomes" id="UP000011769"/>
    </source>
</evidence>
<dbReference type="SMART" id="SM00857">
    <property type="entry name" value="Resolvase"/>
    <property type="match status" value="1"/>
</dbReference>
<dbReference type="Pfam" id="PF07508">
    <property type="entry name" value="Recombinase"/>
    <property type="match status" value="1"/>
</dbReference>
<keyword evidence="9" id="KW-1185">Reference proteome</keyword>
<keyword evidence="3" id="KW-0233">DNA recombination</keyword>
<dbReference type="SUPFAM" id="SSF53041">
    <property type="entry name" value="Resolvase-like"/>
    <property type="match status" value="1"/>
</dbReference>
<organism evidence="8 9">
    <name type="scientific">Streptococcus parauberis KRS-02083</name>
    <dbReference type="NCBI Taxonomy" id="1207545"/>
    <lineage>
        <taxon>Bacteria</taxon>
        <taxon>Bacillati</taxon>
        <taxon>Bacillota</taxon>
        <taxon>Bacilli</taxon>
        <taxon>Lactobacillales</taxon>
        <taxon>Streptococcaceae</taxon>
        <taxon>Streptococcus</taxon>
    </lineage>
</organism>
<evidence type="ECO:0000313" key="8">
    <source>
        <dbReference type="EMBL" id="EMG24692.1"/>
    </source>
</evidence>
<accession>A0ABN0IPH7</accession>
<protein>
    <submittedName>
        <fullName evidence="8">Phage integrase</fullName>
    </submittedName>
</protein>
<gene>
    <name evidence="8" type="ORF">SPJ1_1951</name>
</gene>
<evidence type="ECO:0000259" key="6">
    <source>
        <dbReference type="PROSITE" id="PS51736"/>
    </source>
</evidence>
<name>A0ABN0IPH7_9STRE</name>
<dbReference type="InterPro" id="IPR006118">
    <property type="entry name" value="Recombinase_CS"/>
</dbReference>
<dbReference type="InterPro" id="IPR050639">
    <property type="entry name" value="SSR_resolvase"/>
</dbReference>
<keyword evidence="2" id="KW-0238">DNA-binding</keyword>
<evidence type="ECO:0000259" key="7">
    <source>
        <dbReference type="PROSITE" id="PS51737"/>
    </source>
</evidence>
<dbReference type="RefSeq" id="WP_003108747.1">
    <property type="nucleotide sequence ID" value="NZ_ALYM01000008.1"/>
</dbReference>
<feature type="coiled-coil region" evidence="5">
    <location>
        <begin position="373"/>
        <end position="428"/>
    </location>
</feature>